<evidence type="ECO:0000313" key="1">
    <source>
        <dbReference type="EMBL" id="RXN09364.1"/>
    </source>
</evidence>
<sequence>MPSEERGEREAGIGKRPVKLGSLAQASAFVVLERVQHPSRPRLQASWVAPEAAVEVREVIENSECQSSGVRWVSAVARVSVRVSSPSASGAV</sequence>
<keyword evidence="2" id="KW-1185">Reference proteome</keyword>
<gene>
    <name evidence="1" type="ORF">ROHU_011091</name>
</gene>
<organism evidence="1 2">
    <name type="scientific">Labeo rohita</name>
    <name type="common">Indian major carp</name>
    <name type="synonym">Cyprinus rohita</name>
    <dbReference type="NCBI Taxonomy" id="84645"/>
    <lineage>
        <taxon>Eukaryota</taxon>
        <taxon>Metazoa</taxon>
        <taxon>Chordata</taxon>
        <taxon>Craniata</taxon>
        <taxon>Vertebrata</taxon>
        <taxon>Euteleostomi</taxon>
        <taxon>Actinopterygii</taxon>
        <taxon>Neopterygii</taxon>
        <taxon>Teleostei</taxon>
        <taxon>Ostariophysi</taxon>
        <taxon>Cypriniformes</taxon>
        <taxon>Cyprinidae</taxon>
        <taxon>Labeoninae</taxon>
        <taxon>Labeonini</taxon>
        <taxon>Labeo</taxon>
    </lineage>
</organism>
<accession>A0A498LRJ0</accession>
<proteinExistence type="predicted"/>
<dbReference type="Proteomes" id="UP000290572">
    <property type="component" value="Unassembled WGS sequence"/>
</dbReference>
<dbReference type="AlphaFoldDB" id="A0A498LRJ0"/>
<protein>
    <submittedName>
        <fullName evidence="1">Uncharacterized protein</fullName>
    </submittedName>
</protein>
<comment type="caution">
    <text evidence="1">The sequence shown here is derived from an EMBL/GenBank/DDBJ whole genome shotgun (WGS) entry which is preliminary data.</text>
</comment>
<reference evidence="1 2" key="1">
    <citation type="submission" date="2018-03" db="EMBL/GenBank/DDBJ databases">
        <title>Draft genome sequence of Rohu Carp (Labeo rohita).</title>
        <authorList>
            <person name="Das P."/>
            <person name="Kushwaha B."/>
            <person name="Joshi C.G."/>
            <person name="Kumar D."/>
            <person name="Nagpure N.S."/>
            <person name="Sahoo L."/>
            <person name="Das S.P."/>
            <person name="Bit A."/>
            <person name="Patnaik S."/>
            <person name="Meher P.K."/>
            <person name="Jayasankar P."/>
            <person name="Koringa P.G."/>
            <person name="Patel N.V."/>
            <person name="Hinsu A.T."/>
            <person name="Kumar R."/>
            <person name="Pandey M."/>
            <person name="Agarwal S."/>
            <person name="Srivastava S."/>
            <person name="Singh M."/>
            <person name="Iquebal M.A."/>
            <person name="Jaiswal S."/>
            <person name="Angadi U.B."/>
            <person name="Kumar N."/>
            <person name="Raza M."/>
            <person name="Shah T.M."/>
            <person name="Rai A."/>
            <person name="Jena J.K."/>
        </authorList>
    </citation>
    <scope>NUCLEOTIDE SEQUENCE [LARGE SCALE GENOMIC DNA]</scope>
    <source>
        <strain evidence="1">DASCIFA01</strain>
        <tissue evidence="1">Testis</tissue>
    </source>
</reference>
<name>A0A498LRJ0_LABRO</name>
<evidence type="ECO:0000313" key="2">
    <source>
        <dbReference type="Proteomes" id="UP000290572"/>
    </source>
</evidence>
<dbReference type="EMBL" id="QBIY01013285">
    <property type="protein sequence ID" value="RXN09364.1"/>
    <property type="molecule type" value="Genomic_DNA"/>
</dbReference>